<dbReference type="Gene3D" id="3.10.260.20">
    <property type="entry name" value="Ski"/>
    <property type="match status" value="1"/>
</dbReference>
<dbReference type="GO" id="GO:0005634">
    <property type="term" value="C:nucleus"/>
    <property type="evidence" value="ECO:0007669"/>
    <property type="project" value="TreeGrafter"/>
</dbReference>
<feature type="compositionally biased region" description="Low complexity" evidence="2">
    <location>
        <begin position="697"/>
        <end position="709"/>
    </location>
</feature>
<dbReference type="CDD" id="cd21074">
    <property type="entry name" value="DHD_Ski_Sno_Dac"/>
    <property type="match status" value="1"/>
</dbReference>
<dbReference type="InterPro" id="IPR037000">
    <property type="entry name" value="Ski_DNA-bd_sf"/>
</dbReference>
<dbReference type="GO" id="GO:0005737">
    <property type="term" value="C:cytoplasm"/>
    <property type="evidence" value="ECO:0007669"/>
    <property type="project" value="TreeGrafter"/>
</dbReference>
<feature type="compositionally biased region" description="Low complexity" evidence="2">
    <location>
        <begin position="108"/>
        <end position="132"/>
    </location>
</feature>
<feature type="compositionally biased region" description="Polar residues" evidence="2">
    <location>
        <begin position="743"/>
        <end position="754"/>
    </location>
</feature>
<dbReference type="PANTHER" id="PTHR10005">
    <property type="entry name" value="SKI ONCOGENE-RELATED"/>
    <property type="match status" value="1"/>
</dbReference>
<dbReference type="Proteomes" id="UP000321570">
    <property type="component" value="Unassembled WGS sequence"/>
</dbReference>
<feature type="region of interest" description="Disordered" evidence="2">
    <location>
        <begin position="532"/>
        <end position="556"/>
    </location>
</feature>
<dbReference type="InterPro" id="IPR014890">
    <property type="entry name" value="c-SKI_SMAD4-bd_dom"/>
</dbReference>
<evidence type="ECO:0000313" key="4">
    <source>
        <dbReference type="EMBL" id="VUZ47095.1"/>
    </source>
</evidence>
<dbReference type="PANTHER" id="PTHR10005:SF25">
    <property type="entry name" value="SNO ONCOGENE, ISOFORM B"/>
    <property type="match status" value="1"/>
</dbReference>
<feature type="compositionally biased region" description="Polar residues" evidence="2">
    <location>
        <begin position="532"/>
        <end position="554"/>
    </location>
</feature>
<dbReference type="SUPFAM" id="SSF63763">
    <property type="entry name" value="SAND domain-like"/>
    <property type="match status" value="1"/>
</dbReference>
<dbReference type="InterPro" id="IPR010919">
    <property type="entry name" value="SAND-like_dom_sf"/>
</dbReference>
<evidence type="ECO:0000259" key="3">
    <source>
        <dbReference type="SMART" id="SM01046"/>
    </source>
</evidence>
<dbReference type="Pfam" id="PF08782">
    <property type="entry name" value="c-SKI_SMAD_bind"/>
    <property type="match status" value="1"/>
</dbReference>
<gene>
    <name evidence="4" type="ORF">WMSIL1_LOCUS6350</name>
</gene>
<dbReference type="InterPro" id="IPR003380">
    <property type="entry name" value="SKI/SNO/DAC"/>
</dbReference>
<evidence type="ECO:0000256" key="1">
    <source>
        <dbReference type="ARBA" id="ARBA00009513"/>
    </source>
</evidence>
<proteinExistence type="inferred from homology"/>
<protein>
    <recommendedName>
        <fullName evidence="3">c-SKI SMAD4-binding domain-containing protein</fullName>
    </recommendedName>
</protein>
<reference evidence="4 5" key="1">
    <citation type="submission" date="2019-07" db="EMBL/GenBank/DDBJ databases">
        <authorList>
            <person name="Jastrzebski P J."/>
            <person name="Paukszto L."/>
            <person name="Jastrzebski P J."/>
        </authorList>
    </citation>
    <scope>NUCLEOTIDE SEQUENCE [LARGE SCALE GENOMIC DNA]</scope>
    <source>
        <strain evidence="4 5">WMS-il1</strain>
    </source>
</reference>
<feature type="compositionally biased region" description="Basic and acidic residues" evidence="2">
    <location>
        <begin position="728"/>
        <end position="740"/>
    </location>
</feature>
<dbReference type="EMBL" id="CABIJS010000222">
    <property type="protein sequence ID" value="VUZ47095.1"/>
    <property type="molecule type" value="Genomic_DNA"/>
</dbReference>
<feature type="region of interest" description="Disordered" evidence="2">
    <location>
        <begin position="92"/>
        <end position="135"/>
    </location>
</feature>
<dbReference type="Gene3D" id="3.10.390.10">
    <property type="entry name" value="SAND domain-like"/>
    <property type="match status" value="1"/>
</dbReference>
<dbReference type="GO" id="GO:0046332">
    <property type="term" value="F:SMAD binding"/>
    <property type="evidence" value="ECO:0007669"/>
    <property type="project" value="InterPro"/>
</dbReference>
<feature type="domain" description="c-SKI SMAD4-binding" evidence="3">
    <location>
        <begin position="272"/>
        <end position="365"/>
    </location>
</feature>
<dbReference type="Pfam" id="PF02437">
    <property type="entry name" value="Ski_Sno_DHD"/>
    <property type="match status" value="1"/>
</dbReference>
<feature type="region of interest" description="Disordered" evidence="2">
    <location>
        <begin position="692"/>
        <end position="781"/>
    </location>
</feature>
<dbReference type="GO" id="GO:0000978">
    <property type="term" value="F:RNA polymerase II cis-regulatory region sequence-specific DNA binding"/>
    <property type="evidence" value="ECO:0007669"/>
    <property type="project" value="TreeGrafter"/>
</dbReference>
<keyword evidence="5" id="KW-1185">Reference proteome</keyword>
<feature type="compositionally biased region" description="Low complexity" evidence="2">
    <location>
        <begin position="608"/>
        <end position="624"/>
    </location>
</feature>
<dbReference type="SMART" id="SM01046">
    <property type="entry name" value="c-SKI_SMAD_bind"/>
    <property type="match status" value="1"/>
</dbReference>
<name>A0A564YIK6_HYMDI</name>
<feature type="region of interest" description="Disordered" evidence="2">
    <location>
        <begin position="348"/>
        <end position="367"/>
    </location>
</feature>
<evidence type="ECO:0000256" key="2">
    <source>
        <dbReference type="SAM" id="MobiDB-lite"/>
    </source>
</evidence>
<dbReference type="InterPro" id="IPR009061">
    <property type="entry name" value="DNA-bd_dom_put_sf"/>
</dbReference>
<dbReference type="InterPro" id="IPR023216">
    <property type="entry name" value="Tscrpt_reg_SKI_SnoN"/>
</dbReference>
<evidence type="ECO:0000313" key="5">
    <source>
        <dbReference type="Proteomes" id="UP000321570"/>
    </source>
</evidence>
<dbReference type="AlphaFoldDB" id="A0A564YIK6"/>
<sequence>MTQAASFSDKTNPMNPLIPRILRRQMEGTATSSSSAFPSPSSGVNFLPDSVRLPAEIEASYLNLLALNSHILSPFARQLLLGSRNLPNLNPKRPLVPLQPSQSSRTISTFPSHSTGSFPSSSSVPPQPLTSTFSLPRPHEIEETGELVYSIVEGEKVMGFNVWGEVRLCLPHLLRFVLYDVDIDEIGQALSKLRIACTKCSHRQLAMLHGCNALPAEVTSCGLIRKSDAERMLKFLRSSRERPTLADAEIRPPESAEGLKTAKEEASLGNYIDVRHDCFGTEKGRIYPHLYASANSPCIACRTCNKLFSPQDFVGHTHSVNESDSCCHWGFDSTNWRSYLQLDIDPSTRHKKAKRDNSESEEEENPDVRTYRALRDFKVKFLKPLHLPKEIKKMVPKSGDCKLDVKKQDPTSLSVDVQPLDCSTNKPSPIPQDILSTVLKDPTSQMIPDDNRLEVRLRPNLKIRRLWAPHQGRLRIPNPPKLISNCPRGPKPRNLSSGPPILLDPSCIVTKDSAQLYGRDFIPNVCLKPISPTESSNGQSQQLHLSRSLPSVPSNEDLVSVAEKRLSEADLYPDLKTIGPYGGGHRSRPTIRIPQSLGIDFNLFPRSGNNGNNQGLNSIDSSPARARHSSSAHDTVAGSLSNPLDLHKRCATEEVLRCPSVDSAPVSGFRGQLSRTTSDPELIFTARSGLKRERTGSWSLTPPSSSISPSRRRHLLETTSIGINAAPSREHTIKSSENRRPAQLSTEPVSSSSFLRHFLPPSTQSQTNWGSSTPSQSSQTTPEMLINLSTDANPRIPNIASHWTSMLERIEQFCNSVSPGEESAKRRFDMERQKLMVDLNVLREKNLSDLSMVMKDNKKLWKLLTDALPLTGTSPTLTPNTLAPPCGVIPGVTDVDQISRMINLLQGFKPAAKPIPSENFRQSAPMETLDYQPHHHQSSSERSSLPFWPISSATANYRSATTPDMSITAIRPGGGLLSSTTNGVESSLLYTSNNTSSGDSILPSKRQRLFRHSYSANSHLNP</sequence>
<feature type="compositionally biased region" description="Polar residues" evidence="2">
    <location>
        <begin position="761"/>
        <end position="770"/>
    </location>
</feature>
<dbReference type="GO" id="GO:0005667">
    <property type="term" value="C:transcription regulator complex"/>
    <property type="evidence" value="ECO:0007669"/>
    <property type="project" value="TreeGrafter"/>
</dbReference>
<dbReference type="GO" id="GO:0000981">
    <property type="term" value="F:DNA-binding transcription factor activity, RNA polymerase II-specific"/>
    <property type="evidence" value="ECO:0007669"/>
    <property type="project" value="TreeGrafter"/>
</dbReference>
<comment type="similarity">
    <text evidence="1">Belongs to the SKI family.</text>
</comment>
<dbReference type="GO" id="GO:0030514">
    <property type="term" value="P:negative regulation of BMP signaling pathway"/>
    <property type="evidence" value="ECO:0007669"/>
    <property type="project" value="TreeGrafter"/>
</dbReference>
<dbReference type="SUPFAM" id="SSF46955">
    <property type="entry name" value="Putative DNA-binding domain"/>
    <property type="match status" value="1"/>
</dbReference>
<organism evidence="4 5">
    <name type="scientific">Hymenolepis diminuta</name>
    <name type="common">Rat tapeworm</name>
    <dbReference type="NCBI Taxonomy" id="6216"/>
    <lineage>
        <taxon>Eukaryota</taxon>
        <taxon>Metazoa</taxon>
        <taxon>Spiralia</taxon>
        <taxon>Lophotrochozoa</taxon>
        <taxon>Platyhelminthes</taxon>
        <taxon>Cestoda</taxon>
        <taxon>Eucestoda</taxon>
        <taxon>Cyclophyllidea</taxon>
        <taxon>Hymenolepididae</taxon>
        <taxon>Hymenolepis</taxon>
    </lineage>
</organism>
<accession>A0A564YIK6</accession>
<feature type="region of interest" description="Disordered" evidence="2">
    <location>
        <begin position="604"/>
        <end position="642"/>
    </location>
</feature>
<feature type="compositionally biased region" description="Low complexity" evidence="2">
    <location>
        <begin position="771"/>
        <end position="781"/>
    </location>
</feature>